<gene>
    <name evidence="2" type="ORF">JTE90_005118</name>
</gene>
<name>A0AAV6UN35_9ARAC</name>
<protein>
    <submittedName>
        <fullName evidence="2">Uncharacterized protein</fullName>
    </submittedName>
</protein>
<comment type="caution">
    <text evidence="2">The sequence shown here is derived from an EMBL/GenBank/DDBJ whole genome shotgun (WGS) entry which is preliminary data.</text>
</comment>
<evidence type="ECO:0000313" key="2">
    <source>
        <dbReference type="EMBL" id="KAG8185139.1"/>
    </source>
</evidence>
<accession>A0AAV6UN35</accession>
<organism evidence="2 3">
    <name type="scientific">Oedothorax gibbosus</name>
    <dbReference type="NCBI Taxonomy" id="931172"/>
    <lineage>
        <taxon>Eukaryota</taxon>
        <taxon>Metazoa</taxon>
        <taxon>Ecdysozoa</taxon>
        <taxon>Arthropoda</taxon>
        <taxon>Chelicerata</taxon>
        <taxon>Arachnida</taxon>
        <taxon>Araneae</taxon>
        <taxon>Araneomorphae</taxon>
        <taxon>Entelegynae</taxon>
        <taxon>Araneoidea</taxon>
        <taxon>Linyphiidae</taxon>
        <taxon>Erigoninae</taxon>
        <taxon>Oedothorax</taxon>
    </lineage>
</organism>
<dbReference type="AlphaFoldDB" id="A0AAV6UN35"/>
<proteinExistence type="predicted"/>
<evidence type="ECO:0000256" key="1">
    <source>
        <dbReference type="SAM" id="MobiDB-lite"/>
    </source>
</evidence>
<evidence type="ECO:0000313" key="3">
    <source>
        <dbReference type="Proteomes" id="UP000827092"/>
    </source>
</evidence>
<sequence>MSQQDGDPRHWIPQLNSLQEIKTVTAKTGSRRHFHPQLNSLQERKLTTKTGFPINSLQERKLSLQRRGSGGIDHPTTLISLQETKTVTAKTGIPIVLLIPPHRTLCKKKNCHSKDGDPGGIGHTTTLNSARKKTHSKDGDPGSISHSTILTICKKENCHSKDEDPGGNFHPTTLNSLQERKLTAKTEILAALVIPPH</sequence>
<dbReference type="Proteomes" id="UP000827092">
    <property type="component" value="Unassembled WGS sequence"/>
</dbReference>
<feature type="region of interest" description="Disordered" evidence="1">
    <location>
        <begin position="114"/>
        <end position="143"/>
    </location>
</feature>
<reference evidence="2 3" key="1">
    <citation type="journal article" date="2022" name="Nat. Ecol. Evol.">
        <title>A masculinizing supergene underlies an exaggerated male reproductive morph in a spider.</title>
        <authorList>
            <person name="Hendrickx F."/>
            <person name="De Corte Z."/>
            <person name="Sonet G."/>
            <person name="Van Belleghem S.M."/>
            <person name="Kostlbacher S."/>
            <person name="Vangestel C."/>
        </authorList>
    </citation>
    <scope>NUCLEOTIDE SEQUENCE [LARGE SCALE GENOMIC DNA]</scope>
    <source>
        <strain evidence="2">W744_W776</strain>
    </source>
</reference>
<dbReference type="EMBL" id="JAFNEN010000344">
    <property type="protein sequence ID" value="KAG8185139.1"/>
    <property type="molecule type" value="Genomic_DNA"/>
</dbReference>
<keyword evidence="3" id="KW-1185">Reference proteome</keyword>